<comment type="caution">
    <text evidence="1">The sequence shown here is derived from an EMBL/GenBank/DDBJ whole genome shotgun (WGS) entry which is preliminary data.</text>
</comment>
<accession>A0AAN7QS26</accession>
<gene>
    <name evidence="1" type="ORF">SAY87_028469</name>
</gene>
<name>A0AAN7QS26_9MYRT</name>
<dbReference type="EMBL" id="JAXIOK010000004">
    <property type="protein sequence ID" value="KAK4773450.1"/>
    <property type="molecule type" value="Genomic_DNA"/>
</dbReference>
<organism evidence="1 2">
    <name type="scientific">Trapa incisa</name>
    <dbReference type="NCBI Taxonomy" id="236973"/>
    <lineage>
        <taxon>Eukaryota</taxon>
        <taxon>Viridiplantae</taxon>
        <taxon>Streptophyta</taxon>
        <taxon>Embryophyta</taxon>
        <taxon>Tracheophyta</taxon>
        <taxon>Spermatophyta</taxon>
        <taxon>Magnoliopsida</taxon>
        <taxon>eudicotyledons</taxon>
        <taxon>Gunneridae</taxon>
        <taxon>Pentapetalae</taxon>
        <taxon>rosids</taxon>
        <taxon>malvids</taxon>
        <taxon>Myrtales</taxon>
        <taxon>Lythraceae</taxon>
        <taxon>Trapa</taxon>
    </lineage>
</organism>
<reference evidence="1 2" key="1">
    <citation type="journal article" date="2023" name="Hortic Res">
        <title>Pangenome of water caltrop reveals structural variations and asymmetric subgenome divergence after allopolyploidization.</title>
        <authorList>
            <person name="Zhang X."/>
            <person name="Chen Y."/>
            <person name="Wang L."/>
            <person name="Yuan Y."/>
            <person name="Fang M."/>
            <person name="Shi L."/>
            <person name="Lu R."/>
            <person name="Comes H.P."/>
            <person name="Ma Y."/>
            <person name="Chen Y."/>
            <person name="Huang G."/>
            <person name="Zhou Y."/>
            <person name="Zheng Z."/>
            <person name="Qiu Y."/>
        </authorList>
    </citation>
    <scope>NUCLEOTIDE SEQUENCE [LARGE SCALE GENOMIC DNA]</scope>
    <source>
        <tissue evidence="1">Roots</tissue>
    </source>
</reference>
<evidence type="ECO:0000313" key="2">
    <source>
        <dbReference type="Proteomes" id="UP001345219"/>
    </source>
</evidence>
<dbReference type="Proteomes" id="UP001345219">
    <property type="component" value="Chromosome 22"/>
</dbReference>
<evidence type="ECO:0000313" key="1">
    <source>
        <dbReference type="EMBL" id="KAK4773450.1"/>
    </source>
</evidence>
<sequence length="128" mass="14314">MTLFHCPSCHCALLISSSVQQQMALKTLSVCRNGLSFSWFLMVHEPMTYNGFSPIEPCLYGIVMLTSQCIKFSYLYQAMDADPFKFVQNSDSTINAQTAAAMNQRDIKCYVIVVSMSSVSVKQCLLSK</sequence>
<protein>
    <submittedName>
        <fullName evidence="1">Uncharacterized protein</fullName>
    </submittedName>
</protein>
<dbReference type="AlphaFoldDB" id="A0AAN7QS26"/>
<proteinExistence type="predicted"/>
<keyword evidence="2" id="KW-1185">Reference proteome</keyword>